<dbReference type="AlphaFoldDB" id="A0A510N9P2"/>
<dbReference type="EMBL" id="BK010829">
    <property type="protein sequence ID" value="DAC79453.1"/>
    <property type="molecule type" value="Genomic_DNA"/>
</dbReference>
<evidence type="ECO:0000313" key="2">
    <source>
        <dbReference type="EMBL" id="DAC79453.1"/>
    </source>
</evidence>
<reference evidence="2" key="2">
    <citation type="journal article" date="2015" name="Life">
        <title>A manual curation strategy to improve genome annotation: application to a set of haloarchael genomes.</title>
        <authorList>
            <person name="Pfeiffer F."/>
            <person name="Oesterhelt D."/>
        </authorList>
    </citation>
    <scope>NUCLEOTIDE SEQUENCE</scope>
    <source>
        <strain evidence="2">NRC-1</strain>
    </source>
</reference>
<feature type="region of interest" description="Disordered" evidence="1">
    <location>
        <begin position="1"/>
        <end position="38"/>
    </location>
</feature>
<reference evidence="2" key="1">
    <citation type="journal article" date="2008" name="Genomics">
        <title>Evolution in the laboratory: the genome of Halobacterium salinarum strain R1 compared to that of strain NRC-1.</title>
        <authorList>
            <person name="Pfeiffer F."/>
            <person name="Schuster S.C."/>
            <person name="Broicher A."/>
            <person name="Falb M."/>
            <person name="Palm P."/>
            <person name="Rodewald K."/>
            <person name="Ruepp A."/>
            <person name="Soppa J."/>
            <person name="Tittor J."/>
            <person name="Oesterhelt D."/>
        </authorList>
    </citation>
    <scope>NUCLEOTIDE SEQUENCE</scope>
    <source>
        <strain evidence="2">NRC-1</strain>
    </source>
</reference>
<name>A0A510N9P2_HALSA</name>
<proteinExistence type="predicted"/>
<evidence type="ECO:0000256" key="1">
    <source>
        <dbReference type="SAM" id="MobiDB-lite"/>
    </source>
</evidence>
<accession>A0A510N9P2</accession>
<organism evidence="2">
    <name type="scientific">Halobacterium salinarum (strain ATCC 700922 / JCM 11081 / NRC-1)</name>
    <name type="common">Halobacterium halobium</name>
    <dbReference type="NCBI Taxonomy" id="64091"/>
    <lineage>
        <taxon>Archaea</taxon>
        <taxon>Methanobacteriati</taxon>
        <taxon>Methanobacteriota</taxon>
        <taxon>Stenosarchaea group</taxon>
        <taxon>Halobacteria</taxon>
        <taxon>Halobacteriales</taxon>
        <taxon>Halobacteriaceae</taxon>
        <taxon>Halobacterium</taxon>
        <taxon>Halobacterium salinarum NRC-34001</taxon>
    </lineage>
</organism>
<gene>
    <name evidence="2" type="ORF">VNG_2650b</name>
</gene>
<reference evidence="2" key="3">
    <citation type="journal article" date="2019" name="Microbiol. Resour. Announc.">
        <title>The genome of the Halobacterium salinarum type strain is closely related to that of the laboratory strains NRC-1 and R1.</title>
        <authorList>
            <person name="Pfeiffer F."/>
            <person name="Marchfelder A."/>
            <person name="Habermann B.H."/>
            <person name="Dyall-Smith M."/>
        </authorList>
    </citation>
    <scope>NUCLEOTIDE SEQUENCE</scope>
    <source>
        <strain evidence="2">NRC-1</strain>
    </source>
</reference>
<sequence length="38" mass="3989">MFAGGRDPSCGVGTERLQSGSWPTTRVRRGATQGVGRP</sequence>
<protein>
    <submittedName>
        <fullName evidence="2">Uncharacterized protein</fullName>
    </submittedName>
</protein>